<feature type="transmembrane region" description="Helical" evidence="1">
    <location>
        <begin position="66"/>
        <end position="84"/>
    </location>
</feature>
<feature type="transmembrane region" description="Helical" evidence="1">
    <location>
        <begin position="184"/>
        <end position="204"/>
    </location>
</feature>
<sequence>MESKKERIILYYKNEVFSIIKENKNLMLFSIVLFLLSSISGFYMFKVFFNNNPEIFDSLIQGFVDMFGPLKEMTSFELFLTIFYVNSRTSFLIMIFGVFVGLFPFMSLWLNGTVLGLLYGKFMAEGESPLVFLIGILPHGIIEIPTIAIAASQGFRIGKEIISPPQGKSRSESLRINLKKGIRLFAIILPLLLIAAFIEVYVSAQLFNVSKT</sequence>
<keyword evidence="1" id="KW-0472">Membrane</keyword>
<dbReference type="Proteomes" id="UP000092420">
    <property type="component" value="Unassembled WGS sequence"/>
</dbReference>
<feature type="transmembrane region" description="Helical" evidence="1">
    <location>
        <begin position="130"/>
        <end position="151"/>
    </location>
</feature>
<evidence type="ECO:0000313" key="4">
    <source>
        <dbReference type="Proteomes" id="UP000092420"/>
    </source>
</evidence>
<feature type="transmembrane region" description="Helical" evidence="1">
    <location>
        <begin position="91"/>
        <end position="110"/>
    </location>
</feature>
<dbReference type="PANTHER" id="PTHR35337">
    <property type="entry name" value="SLR1478 PROTEIN"/>
    <property type="match status" value="1"/>
</dbReference>
<accession>A0A150JFW9</accession>
<feature type="transmembrane region" description="Helical" evidence="1">
    <location>
        <begin position="26"/>
        <end position="46"/>
    </location>
</feature>
<keyword evidence="1" id="KW-0812">Transmembrane</keyword>
<accession>A0A150JBL4</accession>
<accession>A0A150JIZ3</accession>
<protein>
    <recommendedName>
        <fullName evidence="5">Stage II sporulation protein M</fullName>
    </recommendedName>
</protein>
<dbReference type="Pfam" id="PF01944">
    <property type="entry name" value="SpoIIM"/>
    <property type="match status" value="1"/>
</dbReference>
<name>A0A150JIZ3_9EURY</name>
<dbReference type="InterPro" id="IPR002798">
    <property type="entry name" value="SpoIIM-like"/>
</dbReference>
<dbReference type="PANTHER" id="PTHR35337:SF1">
    <property type="entry name" value="SLR1478 PROTEIN"/>
    <property type="match status" value="1"/>
</dbReference>
<evidence type="ECO:0000313" key="2">
    <source>
        <dbReference type="EMBL" id="KYC54606.1"/>
    </source>
</evidence>
<reference evidence="3 4" key="1">
    <citation type="journal article" date="2016" name="ISME J.">
        <title>Chasing the elusive Euryarchaeota class WSA2: genomes reveal a uniquely fastidious methyl-reducing methanogen.</title>
        <authorList>
            <person name="Nobu M.K."/>
            <person name="Narihiro T."/>
            <person name="Kuroda K."/>
            <person name="Mei R."/>
            <person name="Liu W.T."/>
        </authorList>
    </citation>
    <scope>NUCLEOTIDE SEQUENCE [LARGE SCALE GENOMIC DNA]</scope>
    <source>
        <strain evidence="2">ADurb1013_Bin02101</strain>
        <strain evidence="3">ADurb1213_Bin02801</strain>
    </source>
</reference>
<evidence type="ECO:0000256" key="1">
    <source>
        <dbReference type="SAM" id="Phobius"/>
    </source>
</evidence>
<evidence type="ECO:0000313" key="3">
    <source>
        <dbReference type="EMBL" id="KYC57200.1"/>
    </source>
</evidence>
<gene>
    <name evidence="2" type="ORF">AN188_00882</name>
    <name evidence="3" type="ORF">APG09_01125</name>
</gene>
<dbReference type="EMBL" id="LNJB01000010">
    <property type="protein sequence ID" value="KYC54606.1"/>
    <property type="molecule type" value="Genomic_DNA"/>
</dbReference>
<keyword evidence="1" id="KW-1133">Transmembrane helix</keyword>
<proteinExistence type="predicted"/>
<comment type="caution">
    <text evidence="3">The sequence shown here is derived from an EMBL/GenBank/DDBJ whole genome shotgun (WGS) entry which is preliminary data.</text>
</comment>
<dbReference type="AlphaFoldDB" id="A0A150JIZ3"/>
<evidence type="ECO:0008006" key="5">
    <source>
        <dbReference type="Google" id="ProtNLM"/>
    </source>
</evidence>
<organism evidence="3">
    <name type="scientific">Candidatus Methanofastidiosum methylothiophilum</name>
    <dbReference type="NCBI Taxonomy" id="1705564"/>
    <lineage>
        <taxon>Archaea</taxon>
        <taxon>Methanobacteriati</taxon>
        <taxon>Methanobacteriota</taxon>
        <taxon>Stenosarchaea group</taxon>
        <taxon>Candidatus Methanofastidiosia</taxon>
        <taxon>Candidatus Methanofastidiosales</taxon>
        <taxon>Candidatus Methanofastidiosaceae</taxon>
        <taxon>Candidatus Methanofastidiosum</taxon>
    </lineage>
</organism>
<dbReference type="EMBL" id="LNJE01000013">
    <property type="protein sequence ID" value="KYC57200.1"/>
    <property type="molecule type" value="Genomic_DNA"/>
</dbReference>